<dbReference type="OrthoDB" id="5295945at2"/>
<keyword evidence="3 10" id="KW-0662">Pyridine nucleotide biosynthesis</keyword>
<dbReference type="GO" id="GO:0005524">
    <property type="term" value="F:ATP binding"/>
    <property type="evidence" value="ECO:0007669"/>
    <property type="project" value="UniProtKB-KW"/>
</dbReference>
<dbReference type="HOGENOM" id="CLU_069765_3_1_9"/>
<keyword evidence="6 10" id="KW-0547">Nucleotide-binding</keyword>
<keyword evidence="13" id="KW-1185">Reference proteome</keyword>
<keyword evidence="7 10" id="KW-0067">ATP-binding</keyword>
<dbReference type="InterPro" id="IPR014729">
    <property type="entry name" value="Rossmann-like_a/b/a_fold"/>
</dbReference>
<accession>B1C9S8</accession>
<comment type="catalytic activity">
    <reaction evidence="9 10">
        <text>nicotinate beta-D-ribonucleotide + ATP + H(+) = deamido-NAD(+) + diphosphate</text>
        <dbReference type="Rhea" id="RHEA:22860"/>
        <dbReference type="ChEBI" id="CHEBI:15378"/>
        <dbReference type="ChEBI" id="CHEBI:30616"/>
        <dbReference type="ChEBI" id="CHEBI:33019"/>
        <dbReference type="ChEBI" id="CHEBI:57502"/>
        <dbReference type="ChEBI" id="CHEBI:58437"/>
        <dbReference type="EC" id="2.7.7.18"/>
    </reaction>
</comment>
<dbReference type="PANTHER" id="PTHR39321">
    <property type="entry name" value="NICOTINATE-NUCLEOTIDE ADENYLYLTRANSFERASE-RELATED"/>
    <property type="match status" value="1"/>
</dbReference>
<sequence length="198" mass="22947">MKVGFIGGSFNPIHNGHINLALAGKNEFDLDKVIFIPNSINPIKENKSKVSIEDRVKMVELAIEDHSDFEIDTYEVDKKGISYTIDTVEYLKNKYNDLYFIGGADLIFELHKWKDYEKLLKEVDFIIAGRNPYKSSELKDKVNELNNKYDININILKNFKMIDLSSSEIRNNILSNNSLKIPKKVAEYIIKNNLYYDD</sequence>
<feature type="domain" description="Cytidyltransferase-like" evidence="11">
    <location>
        <begin position="6"/>
        <end position="171"/>
    </location>
</feature>
<name>B1C9S8_9FIRM</name>
<comment type="caution">
    <text evidence="12">The sequence shown here is derived from an EMBL/GenBank/DDBJ whole genome shotgun (WGS) entry which is preliminary data.</text>
</comment>
<evidence type="ECO:0000256" key="4">
    <source>
        <dbReference type="ARBA" id="ARBA00022679"/>
    </source>
</evidence>
<dbReference type="GeneID" id="98000900"/>
<protein>
    <recommendedName>
        <fullName evidence="10">Probable nicotinate-nucleotide adenylyltransferase</fullName>
        <ecNumber evidence="10">2.7.7.18</ecNumber>
    </recommendedName>
    <alternativeName>
        <fullName evidence="10">Deamido-NAD(+) diphosphorylase</fullName>
    </alternativeName>
    <alternativeName>
        <fullName evidence="10">Deamido-NAD(+) pyrophosphorylase</fullName>
    </alternativeName>
    <alternativeName>
        <fullName evidence="10">Nicotinate mononucleotide adenylyltransferase</fullName>
        <shortName evidence="10">NaMN adenylyltransferase</shortName>
    </alternativeName>
</protein>
<dbReference type="InterPro" id="IPR004821">
    <property type="entry name" value="Cyt_trans-like"/>
</dbReference>
<dbReference type="CDD" id="cd02165">
    <property type="entry name" value="NMNAT"/>
    <property type="match status" value="1"/>
</dbReference>
<reference evidence="12" key="2">
    <citation type="submission" date="2013-08" db="EMBL/GenBank/DDBJ databases">
        <title>Draft genome sequence of Anaerofustis stercorihominis (DSM 17244).</title>
        <authorList>
            <person name="Sudarsanam P."/>
            <person name="Ley R."/>
            <person name="Guruge J."/>
            <person name="Turnbaugh P.J."/>
            <person name="Mahowald M."/>
            <person name="Liep D."/>
            <person name="Gordon J."/>
        </authorList>
    </citation>
    <scope>NUCLEOTIDE SEQUENCE</scope>
    <source>
        <strain evidence="12">DSM 17244</strain>
    </source>
</reference>
<dbReference type="Pfam" id="PF01467">
    <property type="entry name" value="CTP_transf_like"/>
    <property type="match status" value="1"/>
</dbReference>
<dbReference type="Proteomes" id="UP000005178">
    <property type="component" value="Unassembled WGS sequence"/>
</dbReference>
<comment type="similarity">
    <text evidence="10">Belongs to the NadD family.</text>
</comment>
<dbReference type="InterPro" id="IPR005248">
    <property type="entry name" value="NadD/NMNAT"/>
</dbReference>
<dbReference type="GO" id="GO:0004515">
    <property type="term" value="F:nicotinate-nucleotide adenylyltransferase activity"/>
    <property type="evidence" value="ECO:0007669"/>
    <property type="project" value="UniProtKB-UniRule"/>
</dbReference>
<dbReference type="NCBIfam" id="NF000840">
    <property type="entry name" value="PRK00071.1-3"/>
    <property type="match status" value="1"/>
</dbReference>
<dbReference type="NCBIfam" id="TIGR00482">
    <property type="entry name" value="nicotinate (nicotinamide) nucleotide adenylyltransferase"/>
    <property type="match status" value="1"/>
</dbReference>
<dbReference type="eggNOG" id="COG1057">
    <property type="taxonomic scope" value="Bacteria"/>
</dbReference>
<dbReference type="AlphaFoldDB" id="B1C9S8"/>
<dbReference type="UniPathway" id="UPA00253">
    <property type="reaction ID" value="UER00332"/>
</dbReference>
<organism evidence="12 13">
    <name type="scientific">Anaerofustis stercorihominis DSM 17244</name>
    <dbReference type="NCBI Taxonomy" id="445971"/>
    <lineage>
        <taxon>Bacteria</taxon>
        <taxon>Bacillati</taxon>
        <taxon>Bacillota</taxon>
        <taxon>Clostridia</taxon>
        <taxon>Eubacteriales</taxon>
        <taxon>Eubacteriaceae</taxon>
        <taxon>Anaerofustis</taxon>
    </lineage>
</organism>
<reference evidence="12" key="1">
    <citation type="submission" date="2008-01" db="EMBL/GenBank/DDBJ databases">
        <authorList>
            <person name="Fulton L."/>
            <person name="Clifton S."/>
            <person name="Fulton B."/>
            <person name="Xu J."/>
            <person name="Minx P."/>
            <person name="Pepin K.H."/>
            <person name="Johnson M."/>
            <person name="Thiruvilangam P."/>
            <person name="Bhonagiri V."/>
            <person name="Nash W.E."/>
            <person name="Mardis E.R."/>
            <person name="Wilson R.K."/>
        </authorList>
    </citation>
    <scope>NUCLEOTIDE SEQUENCE [LARGE SCALE GENOMIC DNA]</scope>
    <source>
        <strain evidence="12">DSM 17244</strain>
    </source>
</reference>
<evidence type="ECO:0000259" key="11">
    <source>
        <dbReference type="Pfam" id="PF01467"/>
    </source>
</evidence>
<gene>
    <name evidence="10 12" type="primary">nadD</name>
    <name evidence="12" type="ORF">ANASTE_01854</name>
</gene>
<evidence type="ECO:0000256" key="5">
    <source>
        <dbReference type="ARBA" id="ARBA00022695"/>
    </source>
</evidence>
<comment type="function">
    <text evidence="1 10">Catalyzes the reversible adenylation of nicotinate mononucleotide (NaMN) to nicotinic acid adenine dinucleotide (NaAD).</text>
</comment>
<keyword evidence="8 10" id="KW-0520">NAD</keyword>
<dbReference type="EMBL" id="ABIL02000006">
    <property type="protein sequence ID" value="EDS72144.1"/>
    <property type="molecule type" value="Genomic_DNA"/>
</dbReference>
<proteinExistence type="inferred from homology"/>
<evidence type="ECO:0000256" key="9">
    <source>
        <dbReference type="ARBA" id="ARBA00048721"/>
    </source>
</evidence>
<evidence type="ECO:0000256" key="3">
    <source>
        <dbReference type="ARBA" id="ARBA00022642"/>
    </source>
</evidence>
<keyword evidence="5 10" id="KW-0548">Nucleotidyltransferase</keyword>
<keyword evidence="4 10" id="KW-0808">Transferase</keyword>
<comment type="pathway">
    <text evidence="2 10">Cofactor biosynthesis; NAD(+) biosynthesis; deamido-NAD(+) from nicotinate D-ribonucleotide: step 1/1.</text>
</comment>
<dbReference type="HAMAP" id="MF_00244">
    <property type="entry name" value="NaMN_adenylyltr"/>
    <property type="match status" value="1"/>
</dbReference>
<dbReference type="RefSeq" id="WP_007050614.1">
    <property type="nucleotide sequence ID" value="NZ_DS560019.1"/>
</dbReference>
<dbReference type="EC" id="2.7.7.18" evidence="10"/>
<evidence type="ECO:0000256" key="1">
    <source>
        <dbReference type="ARBA" id="ARBA00002324"/>
    </source>
</evidence>
<evidence type="ECO:0000313" key="12">
    <source>
        <dbReference type="EMBL" id="EDS72144.1"/>
    </source>
</evidence>
<dbReference type="GO" id="GO:0009435">
    <property type="term" value="P:NAD+ biosynthetic process"/>
    <property type="evidence" value="ECO:0007669"/>
    <property type="project" value="UniProtKB-UniRule"/>
</dbReference>
<evidence type="ECO:0000256" key="2">
    <source>
        <dbReference type="ARBA" id="ARBA00005019"/>
    </source>
</evidence>
<dbReference type="PANTHER" id="PTHR39321:SF3">
    <property type="entry name" value="PHOSPHOPANTETHEINE ADENYLYLTRANSFERASE"/>
    <property type="match status" value="1"/>
</dbReference>
<evidence type="ECO:0000256" key="7">
    <source>
        <dbReference type="ARBA" id="ARBA00022840"/>
    </source>
</evidence>
<dbReference type="NCBIfam" id="TIGR00125">
    <property type="entry name" value="cyt_tran_rel"/>
    <property type="match status" value="1"/>
</dbReference>
<dbReference type="SUPFAM" id="SSF52374">
    <property type="entry name" value="Nucleotidylyl transferase"/>
    <property type="match status" value="1"/>
</dbReference>
<evidence type="ECO:0000313" key="13">
    <source>
        <dbReference type="Proteomes" id="UP000005178"/>
    </source>
</evidence>
<evidence type="ECO:0000256" key="6">
    <source>
        <dbReference type="ARBA" id="ARBA00022741"/>
    </source>
</evidence>
<dbReference type="Gene3D" id="3.40.50.620">
    <property type="entry name" value="HUPs"/>
    <property type="match status" value="1"/>
</dbReference>
<evidence type="ECO:0000256" key="10">
    <source>
        <dbReference type="HAMAP-Rule" id="MF_00244"/>
    </source>
</evidence>
<evidence type="ECO:0000256" key="8">
    <source>
        <dbReference type="ARBA" id="ARBA00023027"/>
    </source>
</evidence>
<dbReference type="STRING" id="445971.ANASTE_01854"/>